<dbReference type="RefSeq" id="WP_190326846.1">
    <property type="nucleotide sequence ID" value="NZ_CP061171.1"/>
</dbReference>
<evidence type="ECO:0008006" key="4">
    <source>
        <dbReference type="Google" id="ProtNLM"/>
    </source>
</evidence>
<name>A0ABX6TF33_9SPHI</name>
<organism evidence="2 3">
    <name type="scientific">Pedobacter riviphilus</name>
    <dbReference type="NCBI Taxonomy" id="2766984"/>
    <lineage>
        <taxon>Bacteria</taxon>
        <taxon>Pseudomonadati</taxon>
        <taxon>Bacteroidota</taxon>
        <taxon>Sphingobacteriia</taxon>
        <taxon>Sphingobacteriales</taxon>
        <taxon>Sphingobacteriaceae</taxon>
        <taxon>Pedobacter</taxon>
    </lineage>
</organism>
<dbReference type="Proteomes" id="UP000516439">
    <property type="component" value="Chromosome"/>
</dbReference>
<feature type="region of interest" description="Disordered" evidence="1">
    <location>
        <begin position="37"/>
        <end position="58"/>
    </location>
</feature>
<accession>A0ABX6TF33</accession>
<evidence type="ECO:0000313" key="3">
    <source>
        <dbReference type="Proteomes" id="UP000516439"/>
    </source>
</evidence>
<evidence type="ECO:0000313" key="2">
    <source>
        <dbReference type="EMBL" id="QNR83927.1"/>
    </source>
</evidence>
<proteinExistence type="predicted"/>
<evidence type="ECO:0000256" key="1">
    <source>
        <dbReference type="SAM" id="MobiDB-lite"/>
    </source>
</evidence>
<dbReference type="EMBL" id="CP061171">
    <property type="protein sequence ID" value="QNR83927.1"/>
    <property type="molecule type" value="Genomic_DNA"/>
</dbReference>
<reference evidence="2 3" key="1">
    <citation type="submission" date="2020-09" db="EMBL/GenBank/DDBJ databases">
        <title>Pedobacter sp. SW-16 isolated from soil near Yeocheon.</title>
        <authorList>
            <person name="Im H.S."/>
            <person name="Joung Y."/>
            <person name="Lee S.-S."/>
        </authorList>
    </citation>
    <scope>NUCLEOTIDE SEQUENCE [LARGE SCALE GENOMIC DNA]</scope>
    <source>
        <strain evidence="2 3">SW-16</strain>
    </source>
</reference>
<keyword evidence="3" id="KW-1185">Reference proteome</keyword>
<protein>
    <recommendedName>
        <fullName evidence="4">Natural product</fullName>
    </recommendedName>
</protein>
<feature type="compositionally biased region" description="Gly residues" evidence="1">
    <location>
        <begin position="43"/>
        <end position="54"/>
    </location>
</feature>
<sequence length="105" mass="10761">MKKLTLKPNAFNKGEVLTREQLKRVMGGGTCQVFLPNTPSGGTNWGGTSWGGPNGTPYSGSIVHGTNGTVISGVSSADAQRAVSNGGHWCCDSCGSAPWALPTPV</sequence>
<gene>
    <name evidence="2" type="ORF">H9N25_18660</name>
</gene>